<dbReference type="EMBL" id="QZKU01000084">
    <property type="protein sequence ID" value="RJP19831.1"/>
    <property type="molecule type" value="Genomic_DNA"/>
</dbReference>
<evidence type="ECO:0000259" key="12">
    <source>
        <dbReference type="PROSITE" id="PS50112"/>
    </source>
</evidence>
<proteinExistence type="predicted"/>
<dbReference type="SMART" id="SM00086">
    <property type="entry name" value="PAC"/>
    <property type="match status" value="4"/>
</dbReference>
<dbReference type="Pfam" id="PF00512">
    <property type="entry name" value="HisKA"/>
    <property type="match status" value="1"/>
</dbReference>
<evidence type="ECO:0000259" key="11">
    <source>
        <dbReference type="PROSITE" id="PS50109"/>
    </source>
</evidence>
<dbReference type="InterPro" id="IPR005467">
    <property type="entry name" value="His_kinase_dom"/>
</dbReference>
<dbReference type="InterPro" id="IPR000700">
    <property type="entry name" value="PAS-assoc_C"/>
</dbReference>
<organism evidence="14 15">
    <name type="scientific">Abyssobacteria bacterium (strain SURF_5)</name>
    <dbReference type="NCBI Taxonomy" id="2093360"/>
    <lineage>
        <taxon>Bacteria</taxon>
        <taxon>Pseudomonadati</taxon>
        <taxon>Candidatus Hydrogenedentota</taxon>
        <taxon>Candidatus Abyssobacteria</taxon>
    </lineage>
</organism>
<evidence type="ECO:0000256" key="10">
    <source>
        <dbReference type="SAM" id="MobiDB-lite"/>
    </source>
</evidence>
<dbReference type="SUPFAM" id="SSF55785">
    <property type="entry name" value="PYP-like sensor domain (PAS domain)"/>
    <property type="match status" value="4"/>
</dbReference>
<feature type="domain" description="PAS" evidence="12">
    <location>
        <begin position="252"/>
        <end position="322"/>
    </location>
</feature>
<dbReference type="PROSITE" id="PS50112">
    <property type="entry name" value="PAS"/>
    <property type="match status" value="3"/>
</dbReference>
<dbReference type="InterPro" id="IPR036890">
    <property type="entry name" value="HATPase_C_sf"/>
</dbReference>
<dbReference type="SUPFAM" id="SSF55874">
    <property type="entry name" value="ATPase domain of HSP90 chaperone/DNA topoisomerase II/histidine kinase"/>
    <property type="match status" value="1"/>
</dbReference>
<dbReference type="GO" id="GO:0000155">
    <property type="term" value="F:phosphorelay sensor kinase activity"/>
    <property type="evidence" value="ECO:0007669"/>
    <property type="project" value="InterPro"/>
</dbReference>
<dbReference type="InterPro" id="IPR013656">
    <property type="entry name" value="PAS_4"/>
</dbReference>
<feature type="domain" description="Histidine kinase" evidence="11">
    <location>
        <begin position="663"/>
        <end position="872"/>
    </location>
</feature>
<feature type="coiled-coil region" evidence="9">
    <location>
        <begin position="616"/>
        <end position="654"/>
    </location>
</feature>
<comment type="caution">
    <text evidence="14">The sequence shown here is derived from an EMBL/GenBank/DDBJ whole genome shotgun (WGS) entry which is preliminary data.</text>
</comment>
<dbReference type="InterPro" id="IPR036097">
    <property type="entry name" value="HisK_dim/P_sf"/>
</dbReference>
<sequence>MASRPKHNPEPQSKKKSPSSPAAWSKGEKSSRSAAAPSSKGSQKEDEAFHALEILEKLFANRYVLIAYLDKNFRFIRVNEAYAKADGRDTDFFCGKNHFDLYPNEENERIFRRVLERGKPYSISEKPFVYGADTERGTTYWDWSLFPVQNPAGQTDGLLLTAIDATNRVRAQEELLKHQDHLEKLVRERTAELHQINRRLKEEIRERGRAEDELKRTLDELQSTIEELRVTEEELRDQNEEMLASREVLKNESQRYLDLFELAPDGYIITDASGFITGANRNALQLLNTSSKYLAGCSFMSFVRKEDHDVFLSRFASVFRLKGKRQFGLRLQPRGKKPAFDASVSVGLIRNPKGHPEGIRWLIRDVTEHKKVEDELRFQANALSQINDAVIAVDEEQRITYWNPGAERLYELSAAEVLGRLLSETVHGDWLDSDAVNTALAEKNIWSGQNVHVTLIGKRIDVDSVITVLRNKNGEATGKLAVIRDITESKQAEQKLSRSQSRYRELYEGSHDGYVMTDLDGRFIEFNTSFMQIVGYSEPELNQMSYWDLTPRRWHAFERKIIHEQVFPRGYSDVYEKEYRRKDGVVLPIEVRKYLLKDEAGKNSGLWAFVRNISKRKEAEQELKDSEARYRRLSEQLEDMVKRKVEELQQARNLAAIGRMVAVLAHEVRNPLQTIELGAESLKRYVGQQKESAEIFREIGYGVNLLNQITTELIDFARPIQLQKSAVTIEDLIERALEVATRRFSHVAIYADLEREDEKVFVDVNRFIQVLVNLFVNAADAICGHGTLIIRSRLSADDTGRKIILSMIDNGCGIAETDLEQVCEPFFTTKTRGIGLGLPFSKRIIEAHGGAISIRSTIGKGTCVDVILPLNSETT</sequence>
<dbReference type="PANTHER" id="PTHR43065:SF10">
    <property type="entry name" value="PEROXIDE STRESS-ACTIVATED HISTIDINE KINASE MAK3"/>
    <property type="match status" value="1"/>
</dbReference>
<dbReference type="InterPro" id="IPR003594">
    <property type="entry name" value="HATPase_dom"/>
</dbReference>
<evidence type="ECO:0000256" key="8">
    <source>
        <dbReference type="ARBA" id="ARBA00023012"/>
    </source>
</evidence>
<dbReference type="GO" id="GO:0005524">
    <property type="term" value="F:ATP binding"/>
    <property type="evidence" value="ECO:0007669"/>
    <property type="project" value="UniProtKB-KW"/>
</dbReference>
<keyword evidence="9" id="KW-0175">Coiled coil</keyword>
<reference evidence="14 15" key="1">
    <citation type="journal article" date="2017" name="ISME J.">
        <title>Energy and carbon metabolisms in a deep terrestrial subsurface fluid microbial community.</title>
        <authorList>
            <person name="Momper L."/>
            <person name="Jungbluth S.P."/>
            <person name="Lee M.D."/>
            <person name="Amend J.P."/>
        </authorList>
    </citation>
    <scope>NUCLEOTIDE SEQUENCE [LARGE SCALE GENOMIC DNA]</scope>
    <source>
        <strain evidence="14">SURF_5</strain>
    </source>
</reference>
<dbReference type="InterPro" id="IPR001610">
    <property type="entry name" value="PAC"/>
</dbReference>
<evidence type="ECO:0000256" key="4">
    <source>
        <dbReference type="ARBA" id="ARBA00022679"/>
    </source>
</evidence>
<dbReference type="PANTHER" id="PTHR43065">
    <property type="entry name" value="SENSOR HISTIDINE KINASE"/>
    <property type="match status" value="1"/>
</dbReference>
<dbReference type="Proteomes" id="UP000265882">
    <property type="component" value="Unassembled WGS sequence"/>
</dbReference>
<protein>
    <recommendedName>
        <fullName evidence="2">histidine kinase</fullName>
        <ecNumber evidence="2">2.7.13.3</ecNumber>
    </recommendedName>
</protein>
<dbReference type="PROSITE" id="PS50113">
    <property type="entry name" value="PAC"/>
    <property type="match status" value="2"/>
</dbReference>
<evidence type="ECO:0000256" key="2">
    <source>
        <dbReference type="ARBA" id="ARBA00012438"/>
    </source>
</evidence>
<feature type="coiled-coil region" evidence="9">
    <location>
        <begin position="168"/>
        <end position="252"/>
    </location>
</feature>
<evidence type="ECO:0000256" key="1">
    <source>
        <dbReference type="ARBA" id="ARBA00000085"/>
    </source>
</evidence>
<evidence type="ECO:0000259" key="13">
    <source>
        <dbReference type="PROSITE" id="PS50113"/>
    </source>
</evidence>
<dbReference type="SUPFAM" id="SSF47384">
    <property type="entry name" value="Homodimeric domain of signal transducing histidine kinase"/>
    <property type="match status" value="1"/>
</dbReference>
<dbReference type="Pfam" id="PF00989">
    <property type="entry name" value="PAS"/>
    <property type="match status" value="2"/>
</dbReference>
<dbReference type="Gene3D" id="3.30.450.20">
    <property type="entry name" value="PAS domain"/>
    <property type="match status" value="4"/>
</dbReference>
<gene>
    <name evidence="14" type="ORF">C4520_12140</name>
</gene>
<keyword evidence="7" id="KW-0067">ATP-binding</keyword>
<comment type="catalytic activity">
    <reaction evidence="1">
        <text>ATP + protein L-histidine = ADP + protein N-phospho-L-histidine.</text>
        <dbReference type="EC" id="2.7.13.3"/>
    </reaction>
</comment>
<dbReference type="Pfam" id="PF08448">
    <property type="entry name" value="PAS_4"/>
    <property type="match status" value="1"/>
</dbReference>
<dbReference type="GO" id="GO:0006355">
    <property type="term" value="P:regulation of DNA-templated transcription"/>
    <property type="evidence" value="ECO:0007669"/>
    <property type="project" value="InterPro"/>
</dbReference>
<dbReference type="Gene3D" id="3.30.565.10">
    <property type="entry name" value="Histidine kinase-like ATPase, C-terminal domain"/>
    <property type="match status" value="1"/>
</dbReference>
<dbReference type="InterPro" id="IPR004358">
    <property type="entry name" value="Sig_transdc_His_kin-like_C"/>
</dbReference>
<feature type="domain" description="PAS" evidence="12">
    <location>
        <begin position="375"/>
        <end position="429"/>
    </location>
</feature>
<dbReference type="SMART" id="SM00388">
    <property type="entry name" value="HisKA"/>
    <property type="match status" value="1"/>
</dbReference>
<dbReference type="InterPro" id="IPR013767">
    <property type="entry name" value="PAS_fold"/>
</dbReference>
<evidence type="ECO:0000256" key="9">
    <source>
        <dbReference type="SAM" id="Coils"/>
    </source>
</evidence>
<dbReference type="CDD" id="cd00130">
    <property type="entry name" value="PAS"/>
    <property type="match status" value="4"/>
</dbReference>
<name>A0A3A4NW74_ABYX5</name>
<evidence type="ECO:0000256" key="6">
    <source>
        <dbReference type="ARBA" id="ARBA00022777"/>
    </source>
</evidence>
<keyword evidence="6" id="KW-0418">Kinase</keyword>
<dbReference type="Pfam" id="PF02518">
    <property type="entry name" value="HATPase_c"/>
    <property type="match status" value="1"/>
</dbReference>
<dbReference type="SMART" id="SM00091">
    <property type="entry name" value="PAS"/>
    <property type="match status" value="4"/>
</dbReference>
<dbReference type="Pfam" id="PF13426">
    <property type="entry name" value="PAS_9"/>
    <property type="match status" value="1"/>
</dbReference>
<dbReference type="InterPro" id="IPR000014">
    <property type="entry name" value="PAS"/>
</dbReference>
<dbReference type="Gene3D" id="1.10.287.130">
    <property type="match status" value="1"/>
</dbReference>
<feature type="domain" description="PAC" evidence="13">
    <location>
        <begin position="573"/>
        <end position="625"/>
    </location>
</feature>
<keyword evidence="5" id="KW-0547">Nucleotide-binding</keyword>
<dbReference type="AlphaFoldDB" id="A0A3A4NW74"/>
<evidence type="ECO:0000256" key="5">
    <source>
        <dbReference type="ARBA" id="ARBA00022741"/>
    </source>
</evidence>
<keyword evidence="3" id="KW-0597">Phosphoprotein</keyword>
<evidence type="ECO:0000313" key="14">
    <source>
        <dbReference type="EMBL" id="RJP19831.1"/>
    </source>
</evidence>
<evidence type="ECO:0000313" key="15">
    <source>
        <dbReference type="Proteomes" id="UP000265882"/>
    </source>
</evidence>
<dbReference type="CDD" id="cd00082">
    <property type="entry name" value="HisKA"/>
    <property type="match status" value="1"/>
</dbReference>
<dbReference type="SMART" id="SM00387">
    <property type="entry name" value="HATPase_c"/>
    <property type="match status" value="1"/>
</dbReference>
<dbReference type="InterPro" id="IPR035965">
    <property type="entry name" value="PAS-like_dom_sf"/>
</dbReference>
<dbReference type="PRINTS" id="PR00344">
    <property type="entry name" value="BCTRLSENSOR"/>
</dbReference>
<dbReference type="EC" id="2.7.13.3" evidence="2"/>
<feature type="region of interest" description="Disordered" evidence="10">
    <location>
        <begin position="1"/>
        <end position="43"/>
    </location>
</feature>
<dbReference type="InterPro" id="IPR003661">
    <property type="entry name" value="HisK_dim/P_dom"/>
</dbReference>
<keyword evidence="8" id="KW-0902">Two-component regulatory system</keyword>
<feature type="domain" description="PAC" evidence="13">
    <location>
        <begin position="446"/>
        <end position="498"/>
    </location>
</feature>
<dbReference type="PROSITE" id="PS50109">
    <property type="entry name" value="HIS_KIN"/>
    <property type="match status" value="1"/>
</dbReference>
<dbReference type="NCBIfam" id="TIGR00229">
    <property type="entry name" value="sensory_box"/>
    <property type="match status" value="4"/>
</dbReference>
<feature type="domain" description="PAS" evidence="12">
    <location>
        <begin position="499"/>
        <end position="541"/>
    </location>
</feature>
<evidence type="ECO:0000256" key="7">
    <source>
        <dbReference type="ARBA" id="ARBA00022840"/>
    </source>
</evidence>
<evidence type="ECO:0000256" key="3">
    <source>
        <dbReference type="ARBA" id="ARBA00022553"/>
    </source>
</evidence>
<feature type="compositionally biased region" description="Low complexity" evidence="10">
    <location>
        <begin position="32"/>
        <end position="41"/>
    </location>
</feature>
<accession>A0A3A4NW74</accession>
<keyword evidence="4" id="KW-0808">Transferase</keyword>